<dbReference type="InterPro" id="IPR005997">
    <property type="entry name" value="Ribosomal_uL30_arc"/>
</dbReference>
<dbReference type="InterPro" id="IPR018038">
    <property type="entry name" value="Ribosomal_uL30_CS"/>
</dbReference>
<dbReference type="HAMAP" id="MF_01371_A">
    <property type="entry name" value="Ribosomal_uL30_A"/>
    <property type="match status" value="1"/>
</dbReference>
<dbReference type="NCBIfam" id="NF004711">
    <property type="entry name" value="PRK06049.1"/>
    <property type="match status" value="1"/>
</dbReference>
<keyword evidence="2 4" id="KW-0689">Ribosomal protein</keyword>
<accession>L0L199</accession>
<dbReference type="GeneID" id="14406517"/>
<reference evidence="7" key="1">
    <citation type="submission" date="2012-02" db="EMBL/GenBank/DDBJ databases">
        <title>Complete sequence of chromosome of Methanomethylovorans hollandica DSM 15978.</title>
        <authorList>
            <person name="Lucas S."/>
            <person name="Copeland A."/>
            <person name="Lapidus A."/>
            <person name="Glavina del Rio T."/>
            <person name="Dalin E."/>
            <person name="Tice H."/>
            <person name="Bruce D."/>
            <person name="Goodwin L."/>
            <person name="Pitluck S."/>
            <person name="Peters L."/>
            <person name="Mikhailova N."/>
            <person name="Held B."/>
            <person name="Kyrpides N."/>
            <person name="Mavromatis K."/>
            <person name="Ivanova N."/>
            <person name="Brettin T."/>
            <person name="Detter J.C."/>
            <person name="Han C."/>
            <person name="Larimer F."/>
            <person name="Land M."/>
            <person name="Hauser L."/>
            <person name="Markowitz V."/>
            <person name="Cheng J.-F."/>
            <person name="Hugenholtz P."/>
            <person name="Woyke T."/>
            <person name="Wu D."/>
            <person name="Spring S."/>
            <person name="Schroeder M."/>
            <person name="Brambilla E."/>
            <person name="Klenk H.-P."/>
            <person name="Eisen J.A."/>
        </authorList>
    </citation>
    <scope>NUCLEOTIDE SEQUENCE [LARGE SCALE GENOMIC DNA]</scope>
    <source>
        <strain evidence="7">DSM 15978 / NBRC 107637 / DMS1</strain>
    </source>
</reference>
<dbReference type="Gene3D" id="1.10.15.30">
    <property type="match status" value="1"/>
</dbReference>
<dbReference type="AlphaFoldDB" id="L0L199"/>
<feature type="domain" description="Large ribosomal subunit protein uL30-like ferredoxin-like fold" evidence="5">
    <location>
        <begin position="5"/>
        <end position="52"/>
    </location>
</feature>
<dbReference type="FunFam" id="1.10.15.30:FF:000002">
    <property type="entry name" value="50S ribosomal protein L30"/>
    <property type="match status" value="1"/>
</dbReference>
<evidence type="ECO:0000313" key="7">
    <source>
        <dbReference type="Proteomes" id="UP000010866"/>
    </source>
</evidence>
<dbReference type="HOGENOM" id="CLU_055156_6_0_2"/>
<dbReference type="PANTHER" id="PTHR11524">
    <property type="entry name" value="60S RIBOSOMAL PROTEIN L7"/>
    <property type="match status" value="1"/>
</dbReference>
<evidence type="ECO:0000313" key="6">
    <source>
        <dbReference type="EMBL" id="AGB50173.1"/>
    </source>
</evidence>
<dbReference type="STRING" id="867904.Metho_2004"/>
<evidence type="ECO:0000256" key="3">
    <source>
        <dbReference type="ARBA" id="ARBA00023274"/>
    </source>
</evidence>
<dbReference type="Proteomes" id="UP000010866">
    <property type="component" value="Chromosome"/>
</dbReference>
<dbReference type="InterPro" id="IPR036919">
    <property type="entry name" value="Ribo_uL30_ferredoxin-like_sf"/>
</dbReference>
<dbReference type="RefSeq" id="WP_015325338.1">
    <property type="nucleotide sequence ID" value="NC_019977.1"/>
</dbReference>
<dbReference type="EMBL" id="CP003362">
    <property type="protein sequence ID" value="AGB50173.1"/>
    <property type="molecule type" value="Genomic_DNA"/>
</dbReference>
<dbReference type="GO" id="GO:0006412">
    <property type="term" value="P:translation"/>
    <property type="evidence" value="ECO:0007669"/>
    <property type="project" value="UniProtKB-UniRule"/>
</dbReference>
<organism evidence="6 7">
    <name type="scientific">Methanomethylovorans hollandica (strain DSM 15978 / NBRC 107637 / DMS1)</name>
    <dbReference type="NCBI Taxonomy" id="867904"/>
    <lineage>
        <taxon>Archaea</taxon>
        <taxon>Methanobacteriati</taxon>
        <taxon>Methanobacteriota</taxon>
        <taxon>Stenosarchaea group</taxon>
        <taxon>Methanomicrobia</taxon>
        <taxon>Methanosarcinales</taxon>
        <taxon>Methanosarcinaceae</taxon>
        <taxon>Methanomethylovorans</taxon>
    </lineage>
</organism>
<dbReference type="Gene3D" id="3.30.1390.20">
    <property type="entry name" value="Ribosomal protein L30, ferredoxin-like fold domain"/>
    <property type="match status" value="1"/>
</dbReference>
<evidence type="ECO:0000256" key="2">
    <source>
        <dbReference type="ARBA" id="ARBA00022980"/>
    </source>
</evidence>
<dbReference type="CDD" id="cd01657">
    <property type="entry name" value="Ribosomal_L7_archeal_euk"/>
    <property type="match status" value="1"/>
</dbReference>
<evidence type="ECO:0000259" key="5">
    <source>
        <dbReference type="Pfam" id="PF00327"/>
    </source>
</evidence>
<dbReference type="SUPFAM" id="SSF55129">
    <property type="entry name" value="Ribosomal protein L30p/L7e"/>
    <property type="match status" value="1"/>
</dbReference>
<comment type="subunit">
    <text evidence="4">Part of the 50S ribosomal subunit.</text>
</comment>
<dbReference type="KEGG" id="mhz:Metho_2004"/>
<evidence type="ECO:0000256" key="4">
    <source>
        <dbReference type="HAMAP-Rule" id="MF_01371"/>
    </source>
</evidence>
<dbReference type="InterPro" id="IPR016082">
    <property type="entry name" value="Ribosomal_uL30_ferredoxin-like"/>
</dbReference>
<keyword evidence="3 4" id="KW-0687">Ribonucleoprotein</keyword>
<sequence length="153" mass="16775">MFVLVRMRGSVDVRGSIQDTLHMLRLNRVNHCVVITDTPHNRGMIQMVKDYVAYGIIDAATLAEVLTNRGKLEGGEKLTNEYLSQNTDYSTIAEFADAVCAGKASLKDVPGLKPVFRLHPPRKGHAGIKKPVELGGVLGNHGEGIKVLLNQMR</sequence>
<dbReference type="GO" id="GO:0003723">
    <property type="term" value="F:RNA binding"/>
    <property type="evidence" value="ECO:0007669"/>
    <property type="project" value="TreeGrafter"/>
</dbReference>
<dbReference type="Pfam" id="PF00327">
    <property type="entry name" value="Ribosomal_L30"/>
    <property type="match status" value="1"/>
</dbReference>
<gene>
    <name evidence="4" type="primary">rpl30</name>
    <name evidence="6" type="ordered locus">Metho_2004</name>
</gene>
<proteinExistence type="inferred from homology"/>
<dbReference type="OrthoDB" id="6379at2157"/>
<name>L0L199_METHD</name>
<dbReference type="InterPro" id="IPR039699">
    <property type="entry name" value="Ribosomal_uL30"/>
</dbReference>
<dbReference type="GO" id="GO:0003735">
    <property type="term" value="F:structural constituent of ribosome"/>
    <property type="evidence" value="ECO:0007669"/>
    <property type="project" value="UniProtKB-UniRule"/>
</dbReference>
<dbReference type="NCBIfam" id="TIGR01309">
    <property type="entry name" value="uL30_arch"/>
    <property type="match status" value="1"/>
</dbReference>
<protein>
    <recommendedName>
        <fullName evidence="4">Large ribosomal subunit protein uL30</fullName>
    </recommendedName>
</protein>
<dbReference type="PANTHER" id="PTHR11524:SF16">
    <property type="entry name" value="LARGE RIBOSOMAL SUBUNIT PROTEIN UL30"/>
    <property type="match status" value="1"/>
</dbReference>
<dbReference type="GO" id="GO:0000463">
    <property type="term" value="P:maturation of LSU-rRNA from tricistronic rRNA transcript (SSU-rRNA, 5.8S rRNA, LSU-rRNA)"/>
    <property type="evidence" value="ECO:0007669"/>
    <property type="project" value="TreeGrafter"/>
</dbReference>
<dbReference type="GO" id="GO:0022625">
    <property type="term" value="C:cytosolic large ribosomal subunit"/>
    <property type="evidence" value="ECO:0007669"/>
    <property type="project" value="UniProtKB-UniRule"/>
</dbReference>
<keyword evidence="7" id="KW-1185">Reference proteome</keyword>
<comment type="similarity">
    <text evidence="1 4">Belongs to the universal ribosomal protein uL30 family.</text>
</comment>
<evidence type="ECO:0000256" key="1">
    <source>
        <dbReference type="ARBA" id="ARBA00007594"/>
    </source>
</evidence>
<dbReference type="PROSITE" id="PS00634">
    <property type="entry name" value="RIBOSOMAL_L30"/>
    <property type="match status" value="1"/>
</dbReference>
<dbReference type="InterPro" id="IPR035808">
    <property type="entry name" value="Ribosomal_uL30_euk_arc"/>
</dbReference>